<feature type="non-terminal residue" evidence="8">
    <location>
        <position position="1"/>
    </location>
</feature>
<keyword evidence="6" id="KW-0325">Glycoprotein</keyword>
<dbReference type="AlphaFoldDB" id="A0A9J6B1T6"/>
<evidence type="ECO:0000313" key="9">
    <source>
        <dbReference type="Proteomes" id="UP000824120"/>
    </source>
</evidence>
<dbReference type="EMBL" id="JACXVP010000001">
    <property type="protein sequence ID" value="KAG5630686.1"/>
    <property type="molecule type" value="Genomic_DNA"/>
</dbReference>
<dbReference type="InterPro" id="IPR032675">
    <property type="entry name" value="LRR_dom_sf"/>
</dbReference>
<sequence length="167" mass="19320">LSLSTCFLLILFSFVPQRSSSFSRSLIPPKFGEFSSLTHIDFSHSNFLGLIPSEISYLSKLYVLCFYTDYPYGLTLEPHNFELLLKNLTQLRELNLDSVDIFFCISLNFSSYLTSLWLPLIVMWETPKKRPIPKPIWNITNIEALDLGNNHLEGPISDFFRFGKLRT</sequence>
<name>A0A9J6B1T6_SOLCO</name>
<dbReference type="GO" id="GO:0016020">
    <property type="term" value="C:membrane"/>
    <property type="evidence" value="ECO:0007669"/>
    <property type="project" value="UniProtKB-SubCell"/>
</dbReference>
<evidence type="ECO:0000256" key="5">
    <source>
        <dbReference type="ARBA" id="ARBA00023136"/>
    </source>
</evidence>
<comment type="subcellular location">
    <subcellularLocation>
        <location evidence="1">Membrane</location>
        <topology evidence="1">Single-pass type I membrane protein</topology>
    </subcellularLocation>
</comment>
<comment type="caution">
    <text evidence="8">The sequence shown here is derived from an EMBL/GenBank/DDBJ whole genome shotgun (WGS) entry which is preliminary data.</text>
</comment>
<dbReference type="Gene3D" id="3.80.10.10">
    <property type="entry name" value="Ribonuclease Inhibitor"/>
    <property type="match status" value="2"/>
</dbReference>
<dbReference type="Pfam" id="PF00560">
    <property type="entry name" value="LRR_1"/>
    <property type="match status" value="2"/>
</dbReference>
<dbReference type="InterPro" id="IPR046956">
    <property type="entry name" value="RLP23-like"/>
</dbReference>
<evidence type="ECO:0000313" key="8">
    <source>
        <dbReference type="EMBL" id="KAG5630686.1"/>
    </source>
</evidence>
<organism evidence="8 9">
    <name type="scientific">Solanum commersonii</name>
    <name type="common">Commerson's wild potato</name>
    <name type="synonym">Commerson's nightshade</name>
    <dbReference type="NCBI Taxonomy" id="4109"/>
    <lineage>
        <taxon>Eukaryota</taxon>
        <taxon>Viridiplantae</taxon>
        <taxon>Streptophyta</taxon>
        <taxon>Embryophyta</taxon>
        <taxon>Tracheophyta</taxon>
        <taxon>Spermatophyta</taxon>
        <taxon>Magnoliopsida</taxon>
        <taxon>eudicotyledons</taxon>
        <taxon>Gunneridae</taxon>
        <taxon>Pentapetalae</taxon>
        <taxon>asterids</taxon>
        <taxon>lamiids</taxon>
        <taxon>Solanales</taxon>
        <taxon>Solanaceae</taxon>
        <taxon>Solanoideae</taxon>
        <taxon>Solaneae</taxon>
        <taxon>Solanum</taxon>
    </lineage>
</organism>
<dbReference type="OrthoDB" id="1305316at2759"/>
<dbReference type="SUPFAM" id="SSF52058">
    <property type="entry name" value="L domain-like"/>
    <property type="match status" value="1"/>
</dbReference>
<evidence type="ECO:0000256" key="4">
    <source>
        <dbReference type="ARBA" id="ARBA00022989"/>
    </source>
</evidence>
<evidence type="ECO:0000256" key="6">
    <source>
        <dbReference type="ARBA" id="ARBA00023180"/>
    </source>
</evidence>
<accession>A0A9J6B1T6</accession>
<feature type="chain" id="PRO_5039891895" evidence="7">
    <location>
        <begin position="22"/>
        <end position="167"/>
    </location>
</feature>
<evidence type="ECO:0000256" key="7">
    <source>
        <dbReference type="SAM" id="SignalP"/>
    </source>
</evidence>
<keyword evidence="5" id="KW-0472">Membrane</keyword>
<evidence type="ECO:0000256" key="2">
    <source>
        <dbReference type="ARBA" id="ARBA00022692"/>
    </source>
</evidence>
<proteinExistence type="predicted"/>
<feature type="signal peptide" evidence="7">
    <location>
        <begin position="1"/>
        <end position="21"/>
    </location>
</feature>
<keyword evidence="9" id="KW-1185">Reference proteome</keyword>
<protein>
    <submittedName>
        <fullName evidence="8">Uncharacterized protein</fullName>
    </submittedName>
</protein>
<keyword evidence="4" id="KW-1133">Transmembrane helix</keyword>
<keyword evidence="3 7" id="KW-0732">Signal</keyword>
<dbReference type="InterPro" id="IPR001611">
    <property type="entry name" value="Leu-rich_rpt"/>
</dbReference>
<evidence type="ECO:0000256" key="1">
    <source>
        <dbReference type="ARBA" id="ARBA00004479"/>
    </source>
</evidence>
<gene>
    <name evidence="8" type="ORF">H5410_002403</name>
</gene>
<dbReference type="PANTHER" id="PTHR48061">
    <property type="entry name" value="LEUCINE-RICH REPEAT RECEPTOR PROTEIN KINASE EMS1-LIKE-RELATED"/>
    <property type="match status" value="1"/>
</dbReference>
<keyword evidence="2" id="KW-0812">Transmembrane</keyword>
<reference evidence="8 9" key="1">
    <citation type="submission" date="2020-09" db="EMBL/GenBank/DDBJ databases">
        <title>De no assembly of potato wild relative species, Solanum commersonii.</title>
        <authorList>
            <person name="Cho K."/>
        </authorList>
    </citation>
    <scope>NUCLEOTIDE SEQUENCE [LARGE SCALE GENOMIC DNA]</scope>
    <source>
        <strain evidence="8">LZ3.2</strain>
        <tissue evidence="8">Leaf</tissue>
    </source>
</reference>
<dbReference type="Proteomes" id="UP000824120">
    <property type="component" value="Chromosome 1"/>
</dbReference>
<dbReference type="PANTHER" id="PTHR48061:SF10">
    <property type="entry name" value="LEUCINE-RICH REPEAT-CONTAINING N-TERMINAL PLANT-TYPE DOMAIN-CONTAINING PROTEIN"/>
    <property type="match status" value="1"/>
</dbReference>
<evidence type="ECO:0000256" key="3">
    <source>
        <dbReference type="ARBA" id="ARBA00022729"/>
    </source>
</evidence>